<keyword evidence="3" id="KW-1185">Reference proteome</keyword>
<feature type="compositionally biased region" description="Low complexity" evidence="1">
    <location>
        <begin position="119"/>
        <end position="133"/>
    </location>
</feature>
<proteinExistence type="predicted"/>
<feature type="region of interest" description="Disordered" evidence="1">
    <location>
        <begin position="119"/>
        <end position="157"/>
    </location>
</feature>
<feature type="non-terminal residue" evidence="2">
    <location>
        <position position="189"/>
    </location>
</feature>
<feature type="compositionally biased region" description="Low complexity" evidence="1">
    <location>
        <begin position="15"/>
        <end position="24"/>
    </location>
</feature>
<comment type="caution">
    <text evidence="2">The sequence shown here is derived from an EMBL/GenBank/DDBJ whole genome shotgun (WGS) entry which is preliminary data.</text>
</comment>
<accession>A0A5D3AMM5</accession>
<sequence>MPAPTTTTDNNSHDQYAQQQQQSQLVPTEFIKNFYITQDGWSEIPSPTLTTALGAEGSTNGTRTARPAIRRQRTSIAYFAPPETDYDQDAPQIQTIHDVDFTSYSAEYVNATFNNDAITRTNTNTNSDNGNPNVDHDAGVSPSPELGQDSYKGRHVRPTQAEWDFMVMNPDEVGGAYENDRYGGVRRRG</sequence>
<dbReference type="AlphaFoldDB" id="A0A5D3AMM5"/>
<dbReference type="Proteomes" id="UP000322245">
    <property type="component" value="Unassembled WGS sequence"/>
</dbReference>
<reference evidence="2 3" key="1">
    <citation type="submission" date="2017-05" db="EMBL/GenBank/DDBJ databases">
        <title>The Genome Sequence of Tsuchiyaea wingfieldii DSM 27421.</title>
        <authorList>
            <person name="Cuomo C."/>
            <person name="Passer A."/>
            <person name="Billmyre B."/>
            <person name="Heitman J."/>
        </authorList>
    </citation>
    <scope>NUCLEOTIDE SEQUENCE [LARGE SCALE GENOMIC DNA]</scope>
    <source>
        <strain evidence="2 3">DSM 27421</strain>
    </source>
</reference>
<dbReference type="EMBL" id="NIDF01000157">
    <property type="protein sequence ID" value="TYJ52104.1"/>
    <property type="molecule type" value="Genomic_DNA"/>
</dbReference>
<feature type="compositionally biased region" description="Polar residues" evidence="1">
    <location>
        <begin position="1"/>
        <end position="14"/>
    </location>
</feature>
<gene>
    <name evidence="2" type="ORF">B9479_007312</name>
</gene>
<evidence type="ECO:0000256" key="1">
    <source>
        <dbReference type="SAM" id="MobiDB-lite"/>
    </source>
</evidence>
<organism evidence="2 3">
    <name type="scientific">Cryptococcus floricola</name>
    <dbReference type="NCBI Taxonomy" id="2591691"/>
    <lineage>
        <taxon>Eukaryota</taxon>
        <taxon>Fungi</taxon>
        <taxon>Dikarya</taxon>
        <taxon>Basidiomycota</taxon>
        <taxon>Agaricomycotina</taxon>
        <taxon>Tremellomycetes</taxon>
        <taxon>Tremellales</taxon>
        <taxon>Cryptococcaceae</taxon>
        <taxon>Cryptococcus</taxon>
    </lineage>
</organism>
<evidence type="ECO:0000313" key="2">
    <source>
        <dbReference type="EMBL" id="TYJ52104.1"/>
    </source>
</evidence>
<evidence type="ECO:0000313" key="3">
    <source>
        <dbReference type="Proteomes" id="UP000322245"/>
    </source>
</evidence>
<name>A0A5D3AMM5_9TREE</name>
<feature type="region of interest" description="Disordered" evidence="1">
    <location>
        <begin position="1"/>
        <end position="24"/>
    </location>
</feature>
<protein>
    <submittedName>
        <fullName evidence="2">Uncharacterized protein</fullName>
    </submittedName>
</protein>